<dbReference type="OrthoDB" id="10248475at2759"/>
<evidence type="ECO:0000256" key="5">
    <source>
        <dbReference type="ARBA" id="ARBA00023239"/>
    </source>
</evidence>
<dbReference type="PANTHER" id="PTHR11002:SF76">
    <property type="entry name" value="CARBONIC ANHYDRASE"/>
    <property type="match status" value="1"/>
</dbReference>
<comment type="similarity">
    <text evidence="1 8">Belongs to the beta-class carbonic anhydrase family.</text>
</comment>
<dbReference type="InterPro" id="IPR036874">
    <property type="entry name" value="Carbonic_anhydrase_sf"/>
</dbReference>
<organism evidence="9 10">
    <name type="scientific">Cronartium quercuum f. sp. fusiforme G11</name>
    <dbReference type="NCBI Taxonomy" id="708437"/>
    <lineage>
        <taxon>Eukaryota</taxon>
        <taxon>Fungi</taxon>
        <taxon>Dikarya</taxon>
        <taxon>Basidiomycota</taxon>
        <taxon>Pucciniomycotina</taxon>
        <taxon>Pucciniomycetes</taxon>
        <taxon>Pucciniales</taxon>
        <taxon>Coleosporiaceae</taxon>
        <taxon>Cronartium</taxon>
    </lineage>
</organism>
<accession>A0A9P6NTS4</accession>
<evidence type="ECO:0000256" key="7">
    <source>
        <dbReference type="PIRSR" id="PIRSR601765-1"/>
    </source>
</evidence>
<dbReference type="InterPro" id="IPR001765">
    <property type="entry name" value="Carbonic_anhydrase"/>
</dbReference>
<keyword evidence="3 7" id="KW-0479">Metal-binding</keyword>
<evidence type="ECO:0000256" key="3">
    <source>
        <dbReference type="ARBA" id="ARBA00022723"/>
    </source>
</evidence>
<evidence type="ECO:0000256" key="6">
    <source>
        <dbReference type="ARBA" id="ARBA00048348"/>
    </source>
</evidence>
<dbReference type="GO" id="GO:0004089">
    <property type="term" value="F:carbonate dehydratase activity"/>
    <property type="evidence" value="ECO:0007669"/>
    <property type="project" value="UniProtKB-UniRule"/>
</dbReference>
<feature type="binding site" evidence="7">
    <location>
        <position position="117"/>
    </location>
    <ligand>
        <name>Zn(2+)</name>
        <dbReference type="ChEBI" id="CHEBI:29105"/>
    </ligand>
</feature>
<dbReference type="GO" id="GO:0034599">
    <property type="term" value="P:cellular response to oxidative stress"/>
    <property type="evidence" value="ECO:0007669"/>
    <property type="project" value="TreeGrafter"/>
</dbReference>
<gene>
    <name evidence="9" type="ORF">CROQUDRAFT_104586</name>
</gene>
<keyword evidence="5 8" id="KW-0456">Lyase</keyword>
<dbReference type="SUPFAM" id="SSF53056">
    <property type="entry name" value="beta-carbonic anhydrase, cab"/>
    <property type="match status" value="1"/>
</dbReference>
<evidence type="ECO:0000256" key="2">
    <source>
        <dbReference type="ARBA" id="ARBA00012925"/>
    </source>
</evidence>
<feature type="binding site" evidence="7">
    <location>
        <position position="61"/>
    </location>
    <ligand>
        <name>Zn(2+)</name>
        <dbReference type="ChEBI" id="CHEBI:29105"/>
    </ligand>
</feature>
<feature type="binding site" evidence="7">
    <location>
        <position position="120"/>
    </location>
    <ligand>
        <name>Zn(2+)</name>
        <dbReference type="ChEBI" id="CHEBI:29105"/>
    </ligand>
</feature>
<feature type="binding site" evidence="7">
    <location>
        <position position="63"/>
    </location>
    <ligand>
        <name>Zn(2+)</name>
        <dbReference type="ChEBI" id="CHEBI:29105"/>
    </ligand>
</feature>
<evidence type="ECO:0000313" key="10">
    <source>
        <dbReference type="Proteomes" id="UP000886653"/>
    </source>
</evidence>
<keyword evidence="10" id="KW-1185">Reference proteome</keyword>
<proteinExistence type="inferred from homology"/>
<comment type="cofactor">
    <cofactor evidence="7">
        <name>Zn(2+)</name>
        <dbReference type="ChEBI" id="CHEBI:29105"/>
    </cofactor>
    <text evidence="7">Binds 1 zinc ion per subunit.</text>
</comment>
<dbReference type="EC" id="4.2.1.1" evidence="2 8"/>
<evidence type="ECO:0000256" key="4">
    <source>
        <dbReference type="ARBA" id="ARBA00022833"/>
    </source>
</evidence>
<dbReference type="SMART" id="SM00947">
    <property type="entry name" value="Pro_CA"/>
    <property type="match status" value="1"/>
</dbReference>
<dbReference type="Gene3D" id="3.40.1050.10">
    <property type="entry name" value="Carbonic anhydrase"/>
    <property type="match status" value="1"/>
</dbReference>
<dbReference type="GO" id="GO:0071244">
    <property type="term" value="P:cellular response to carbon dioxide"/>
    <property type="evidence" value="ECO:0007669"/>
    <property type="project" value="TreeGrafter"/>
</dbReference>
<reference evidence="9" key="1">
    <citation type="submission" date="2013-11" db="EMBL/GenBank/DDBJ databases">
        <title>Genome sequence of the fusiform rust pathogen reveals effectors for host alternation and coevolution with pine.</title>
        <authorList>
            <consortium name="DOE Joint Genome Institute"/>
            <person name="Smith K."/>
            <person name="Pendleton A."/>
            <person name="Kubisiak T."/>
            <person name="Anderson C."/>
            <person name="Salamov A."/>
            <person name="Aerts A."/>
            <person name="Riley R."/>
            <person name="Clum A."/>
            <person name="Lindquist E."/>
            <person name="Ence D."/>
            <person name="Campbell M."/>
            <person name="Kronenberg Z."/>
            <person name="Feau N."/>
            <person name="Dhillon B."/>
            <person name="Hamelin R."/>
            <person name="Burleigh J."/>
            <person name="Smith J."/>
            <person name="Yandell M."/>
            <person name="Nelson C."/>
            <person name="Grigoriev I."/>
            <person name="Davis J."/>
        </authorList>
    </citation>
    <scope>NUCLEOTIDE SEQUENCE</scope>
    <source>
        <strain evidence="9">G11</strain>
    </source>
</reference>
<dbReference type="Pfam" id="PF00484">
    <property type="entry name" value="Pro_CA"/>
    <property type="match status" value="1"/>
</dbReference>
<evidence type="ECO:0000313" key="9">
    <source>
        <dbReference type="EMBL" id="KAG0150094.1"/>
    </source>
</evidence>
<protein>
    <recommendedName>
        <fullName evidence="2 8">Carbonic anhydrase</fullName>
        <ecNumber evidence="2 8">4.2.1.1</ecNumber>
    </recommendedName>
    <alternativeName>
        <fullName evidence="8">Carbonate dehydratase</fullName>
    </alternativeName>
</protein>
<evidence type="ECO:0000256" key="8">
    <source>
        <dbReference type="RuleBase" id="RU003956"/>
    </source>
</evidence>
<comment type="function">
    <text evidence="8">Reversible hydration of carbon dioxide.</text>
</comment>
<keyword evidence="4 7" id="KW-0862">Zinc</keyword>
<dbReference type="Proteomes" id="UP000886653">
    <property type="component" value="Unassembled WGS sequence"/>
</dbReference>
<dbReference type="PANTHER" id="PTHR11002">
    <property type="entry name" value="CARBONIC ANHYDRASE"/>
    <property type="match status" value="1"/>
</dbReference>
<dbReference type="GO" id="GO:0008270">
    <property type="term" value="F:zinc ion binding"/>
    <property type="evidence" value="ECO:0007669"/>
    <property type="project" value="UniProtKB-UniRule"/>
</dbReference>
<comment type="caution">
    <text evidence="9">The sequence shown here is derived from an EMBL/GenBank/DDBJ whole genome shotgun (WGS) entry which is preliminary data.</text>
</comment>
<comment type="catalytic activity">
    <reaction evidence="6 8">
        <text>hydrogencarbonate + H(+) = CO2 + H2O</text>
        <dbReference type="Rhea" id="RHEA:10748"/>
        <dbReference type="ChEBI" id="CHEBI:15377"/>
        <dbReference type="ChEBI" id="CHEBI:15378"/>
        <dbReference type="ChEBI" id="CHEBI:16526"/>
        <dbReference type="ChEBI" id="CHEBI:17544"/>
        <dbReference type="EC" id="4.2.1.1"/>
    </reaction>
</comment>
<dbReference type="EMBL" id="MU167222">
    <property type="protein sequence ID" value="KAG0150094.1"/>
    <property type="molecule type" value="Genomic_DNA"/>
</dbReference>
<dbReference type="AlphaFoldDB" id="A0A9P6NTS4"/>
<name>A0A9P6NTS4_9BASI</name>
<sequence length="223" mass="24795">MFMITIHFVADKKRSLERQKLTIINSRDSLNHNAHFALNTDPKIFIESLQGQSPELFWIGCSDSRVPEALLLQSKLGEVLVHRNVANLFTADDTSIVASLAYAINELKVPHLAIVGHENCGGCIAALNAAKEIPQPTFDVGMKAIQKWIEPIRQLAILELKKDPETDLSKVVPENVRAQVDNLIHHPILKTAWAHHQSVSVHGWVYDLANGKILDLNITHTGS</sequence>
<evidence type="ECO:0000256" key="1">
    <source>
        <dbReference type="ARBA" id="ARBA00006217"/>
    </source>
</evidence>